<feature type="compositionally biased region" description="Polar residues" evidence="8">
    <location>
        <begin position="1412"/>
        <end position="1429"/>
    </location>
</feature>
<dbReference type="PROSITE" id="PS50021">
    <property type="entry name" value="CH"/>
    <property type="match status" value="1"/>
</dbReference>
<dbReference type="InterPro" id="IPR022613">
    <property type="entry name" value="CH_CAMSAP_2"/>
</dbReference>
<feature type="domain" description="Calponin-homology (CH)" evidence="9">
    <location>
        <begin position="199"/>
        <end position="332"/>
    </location>
</feature>
<comment type="subcellular location">
    <subcellularLocation>
        <location evidence="1">Cytoplasm</location>
        <location evidence="1">Cytoskeleton</location>
    </subcellularLocation>
</comment>
<evidence type="ECO:0000256" key="2">
    <source>
        <dbReference type="ARBA" id="ARBA00022490"/>
    </source>
</evidence>
<feature type="region of interest" description="Disordered" evidence="8">
    <location>
        <begin position="1443"/>
        <end position="1500"/>
    </location>
</feature>
<reference evidence="11" key="1">
    <citation type="submission" date="2015-12" db="EMBL/GenBank/DDBJ databases">
        <title>De novo transcriptome assembly of four potential Pierce s Disease insect vectors from Arizona vineyards.</title>
        <authorList>
            <person name="Tassone E.E."/>
        </authorList>
    </citation>
    <scope>NUCLEOTIDE SEQUENCE</scope>
</reference>
<dbReference type="GO" id="GO:0031122">
    <property type="term" value="P:cytoplasmic microtubule organization"/>
    <property type="evidence" value="ECO:0007669"/>
    <property type="project" value="TreeGrafter"/>
</dbReference>
<feature type="compositionally biased region" description="Basic and acidic residues" evidence="8">
    <location>
        <begin position="1122"/>
        <end position="1135"/>
    </location>
</feature>
<dbReference type="PANTHER" id="PTHR21595:SF0">
    <property type="entry name" value="PATRONIN"/>
    <property type="match status" value="1"/>
</dbReference>
<dbReference type="PROSITE" id="PS51508">
    <property type="entry name" value="CKK"/>
    <property type="match status" value="1"/>
</dbReference>
<dbReference type="InterPro" id="IPR058042">
    <property type="entry name" value="CAMSAP_N"/>
</dbReference>
<dbReference type="GO" id="GO:0005516">
    <property type="term" value="F:calmodulin binding"/>
    <property type="evidence" value="ECO:0007669"/>
    <property type="project" value="InterPro"/>
</dbReference>
<dbReference type="Gene3D" id="1.10.418.10">
    <property type="entry name" value="Calponin-like domain"/>
    <property type="match status" value="1"/>
</dbReference>
<feature type="compositionally biased region" description="Polar residues" evidence="8">
    <location>
        <begin position="1105"/>
        <end position="1121"/>
    </location>
</feature>
<organism evidence="11">
    <name type="scientific">Clastoptera arizonana</name>
    <name type="common">Arizona spittle bug</name>
    <dbReference type="NCBI Taxonomy" id="38151"/>
    <lineage>
        <taxon>Eukaryota</taxon>
        <taxon>Metazoa</taxon>
        <taxon>Ecdysozoa</taxon>
        <taxon>Arthropoda</taxon>
        <taxon>Hexapoda</taxon>
        <taxon>Insecta</taxon>
        <taxon>Pterygota</taxon>
        <taxon>Neoptera</taxon>
        <taxon>Paraneoptera</taxon>
        <taxon>Hemiptera</taxon>
        <taxon>Auchenorrhyncha</taxon>
        <taxon>Cercopoidea</taxon>
        <taxon>Clastopteridae</taxon>
        <taxon>Clastoptera</taxon>
    </lineage>
</organism>
<feature type="compositionally biased region" description="Low complexity" evidence="8">
    <location>
        <begin position="431"/>
        <end position="448"/>
    </location>
</feature>
<feature type="region of interest" description="Disordered" evidence="8">
    <location>
        <begin position="1035"/>
        <end position="1174"/>
    </location>
</feature>
<dbReference type="PANTHER" id="PTHR21595">
    <property type="entry name" value="PATRONIN"/>
    <property type="match status" value="1"/>
</dbReference>
<evidence type="ECO:0000256" key="6">
    <source>
        <dbReference type="PROSITE-ProRule" id="PRU00841"/>
    </source>
</evidence>
<gene>
    <name evidence="11" type="ORF">g.26363</name>
</gene>
<dbReference type="InterPro" id="IPR031372">
    <property type="entry name" value="CAMSAP_CC1"/>
</dbReference>
<dbReference type="GO" id="GO:0036449">
    <property type="term" value="C:microtubule minus-end"/>
    <property type="evidence" value="ECO:0007669"/>
    <property type="project" value="TreeGrafter"/>
</dbReference>
<dbReference type="FunFam" id="3.10.20.360:FF:000002">
    <property type="entry name" value="Patronin, isoform M"/>
    <property type="match status" value="1"/>
</dbReference>
<evidence type="ECO:0000313" key="11">
    <source>
        <dbReference type="EMBL" id="JAS32973.1"/>
    </source>
</evidence>
<dbReference type="InterPro" id="IPR038209">
    <property type="entry name" value="CKK_dom_sf"/>
</dbReference>
<dbReference type="InterPro" id="IPR032940">
    <property type="entry name" value="CAMSAP"/>
</dbReference>
<keyword evidence="5" id="KW-0206">Cytoskeleton</keyword>
<feature type="compositionally biased region" description="Polar residues" evidence="8">
    <location>
        <begin position="945"/>
        <end position="962"/>
    </location>
</feature>
<dbReference type="Pfam" id="PF11971">
    <property type="entry name" value="CAMSAP_CH"/>
    <property type="match status" value="1"/>
</dbReference>
<feature type="compositionally biased region" description="Polar residues" evidence="8">
    <location>
        <begin position="668"/>
        <end position="693"/>
    </location>
</feature>
<proteinExistence type="inferred from homology"/>
<feature type="coiled-coil region" evidence="7">
    <location>
        <begin position="626"/>
        <end position="657"/>
    </location>
</feature>
<dbReference type="GO" id="GO:0051011">
    <property type="term" value="F:microtubule minus-end binding"/>
    <property type="evidence" value="ECO:0007669"/>
    <property type="project" value="TreeGrafter"/>
</dbReference>
<evidence type="ECO:0000256" key="7">
    <source>
        <dbReference type="SAM" id="Coils"/>
    </source>
</evidence>
<dbReference type="Gene3D" id="3.10.20.360">
    <property type="entry name" value="CKK domain"/>
    <property type="match status" value="1"/>
</dbReference>
<feature type="coiled-coil region" evidence="7">
    <location>
        <begin position="737"/>
        <end position="764"/>
    </location>
</feature>
<evidence type="ECO:0000256" key="4">
    <source>
        <dbReference type="ARBA" id="ARBA00023054"/>
    </source>
</evidence>
<feature type="region of interest" description="Disordered" evidence="8">
    <location>
        <begin position="380"/>
        <end position="411"/>
    </location>
</feature>
<feature type="compositionally biased region" description="Basic and acidic residues" evidence="8">
    <location>
        <begin position="496"/>
        <end position="510"/>
    </location>
</feature>
<dbReference type="SUPFAM" id="SSF50346">
    <property type="entry name" value="PRC-barrel domain"/>
    <property type="match status" value="1"/>
</dbReference>
<dbReference type="InterPro" id="IPR036872">
    <property type="entry name" value="CH_dom_sf"/>
</dbReference>
<feature type="region of interest" description="Disordered" evidence="8">
    <location>
        <begin position="914"/>
        <end position="1013"/>
    </location>
</feature>
<dbReference type="Pfam" id="PF17095">
    <property type="entry name" value="CAMSAP_CC1"/>
    <property type="match status" value="1"/>
</dbReference>
<keyword evidence="4 7" id="KW-0175">Coiled coil</keyword>
<sequence>MWSAISRLFPKKNDSLESVKEVSNDLAMDRGDSRRSLSLYDSDGLDTYDLKLAKQKATVKWMLSKAFNNNVPENLKEPFYRDHEDQEHLKPQLVHSLANAELYCFALANIYSDPNYHNLNHSGVLQALARKGIFIPDAHLTETVLIQTNPLKLSAHMSVMEAVMTLYAKEVATPDRVCAAVQRFRTNSQYSTQNNLMPTDHEQALLLWINEAVSALKERTQQEGKEIRSGNGDKILADFPKISDLQEICDGVSLAALIAFYCPEDLDWNKITLNRVPTVSDRLRNLLLVNDFCLNSLPYSVFHMMPEDVSYMRGTMQPNLVVFLADLFNVLEIHPAKCVRFDRAAASLTQAYPRNSQGVAHKRCLPQSVSAIPDLRSGLDSHSSGFSGSPMVTSGGLKKSHSSHQSETFIENRSSEDVFVVHRGRAVPTLSSVINNSSDSQNQSTNSTPVRKPEAAGKPSNWEDSRRSSYAGRRSRRNSLSDDSQLTWENFGGSQEHLHLLGRNPDKEPAIHVGGRDSSSAQAIRSTQQDNHSVALHSTIQVSENETNHRPQRASAEDTRSSVGLQSLLLDPPSHNNNSSNKKTTFAALPQTITTWQQQQQANTQIENLSSETENGTEAGIMGSQLLNIRLKLEEKRRRIENDKRRMEAVMNRQREKLGKAAFLQAVTKGQTQGKPNSNVKSPESDPGKTTNGEIDEITDKPQRPFSLQDITEVEQKWLGENFTEERKTPDMDSMDIETYQQSIAQMNTSLHEIQADLQRLTTQQNQISSPAIQNPHTPPIQVHQNQMSSFATLNQNSFVNNRSQVNYSQPQQVHSLVYNNSQWHSLQQPNNFISQQNQQNNYVSQQQHQVHSLINQQSQPIMSNFATMRQFSNQQPGYISPVIHNFGDTGSYNQPQVNTLHQQQQVNQILRGNSQDVGNSGEFYLHDPPHSQRRNWSAPEQPRNHWNNNSHGQSTTLSSSPFGGGSFMLHHNGSSSGGGSSPPASLTPTPPPRRITHAPLPTPTVDDMEPQSISFIGTGEDELSTGLNRIQITSGTRTYRIPSPTRSHASLTRTSFSSPTPQNHTSQNVTEKGFYISFDDDTPPKRPKPPLRIKRASPKKERTLTQVLDSGFTQSYNQGRGSDERVTPPKERTEYNLPVRVENSSNSRLQPNCTTRPIEPPRVPPPRGSTDDSSGVGLVIGNELVSPDPSTLDEMERKKEKILMMSLARRQAQEELKARKENEAARRKEAEKFKEEEKLRKKEEEKARRAAILDQYKLKKAIEEAEREGKLLDKELLNSLKSGIGGNIGSISQAPKLRNKTQPSRPRPKTIHIDSGSDTHDGMLTPSRGKKGSSSNLSVFSPPSTMKRDYYRGSQDCLAETRRTSASISSGIVPDIGDDSRGTSPGRTLGRRGSYKTSRDSSLEPARNRSKFATYQSQRKSNSLMNLSGSSCDQDSLLYRYGDTDSGLGRATPPRRVPSPGHHPPSPSGPGSLPAHRRRFDDAASESGSSEYSGPRLYKQPATKSNKGIILNAVEYCVFPGVVNREAKRLVIEEINRSEAKHFLVLFRDTGCQFRALYSYCPETEEVAKLYGTGPKLVSDRMFDKFFKYNSGGKCFSQVHTKHLTVTIDAFTIHNSLWQGKKMNLPNKKDMTLVI</sequence>
<feature type="compositionally biased region" description="Basic and acidic residues" evidence="8">
    <location>
        <begin position="1312"/>
        <end position="1322"/>
    </location>
</feature>
<dbReference type="GO" id="GO:0031175">
    <property type="term" value="P:neuron projection development"/>
    <property type="evidence" value="ECO:0007669"/>
    <property type="project" value="InterPro"/>
</dbReference>
<dbReference type="InterPro" id="IPR011033">
    <property type="entry name" value="PRC_barrel-like_sf"/>
</dbReference>
<evidence type="ECO:0000259" key="10">
    <source>
        <dbReference type="PROSITE" id="PS51508"/>
    </source>
</evidence>
<feature type="compositionally biased region" description="Low complexity" evidence="8">
    <location>
        <begin position="1334"/>
        <end position="1345"/>
    </location>
</feature>
<dbReference type="InterPro" id="IPR001715">
    <property type="entry name" value="CH_dom"/>
</dbReference>
<feature type="compositionally biased region" description="Pro residues" evidence="8">
    <location>
        <begin position="1456"/>
        <end position="1469"/>
    </location>
</feature>
<keyword evidence="2" id="KW-0963">Cytoplasm</keyword>
<feature type="compositionally biased region" description="Polar residues" evidence="8">
    <location>
        <begin position="1143"/>
        <end position="1156"/>
    </location>
</feature>
<dbReference type="GO" id="GO:0030507">
    <property type="term" value="F:spectrin binding"/>
    <property type="evidence" value="ECO:0007669"/>
    <property type="project" value="InterPro"/>
</dbReference>
<dbReference type="Pfam" id="PF08683">
    <property type="entry name" value="CAMSAP_CKK"/>
    <property type="match status" value="1"/>
</dbReference>
<name>A0A1B6E4W4_9HEMI</name>
<feature type="compositionally biased region" description="Polar residues" evidence="8">
    <location>
        <begin position="517"/>
        <end position="545"/>
    </location>
</feature>
<feature type="region of interest" description="Disordered" evidence="8">
    <location>
        <begin position="1284"/>
        <end position="1429"/>
    </location>
</feature>
<keyword evidence="3 6" id="KW-0493">Microtubule</keyword>
<evidence type="ECO:0000256" key="5">
    <source>
        <dbReference type="ARBA" id="ARBA00023212"/>
    </source>
</evidence>
<dbReference type="EMBL" id="GEDC01004325">
    <property type="protein sequence ID" value="JAS32973.1"/>
    <property type="molecule type" value="Transcribed_RNA"/>
</dbReference>
<comment type="domain">
    <text evidence="6">The CKK domain binds microtubules.</text>
</comment>
<feature type="region of interest" description="Disordered" evidence="8">
    <location>
        <begin position="1217"/>
        <end position="1246"/>
    </location>
</feature>
<dbReference type="InterPro" id="IPR014797">
    <property type="entry name" value="CKK_CAMSAP"/>
</dbReference>
<evidence type="ECO:0000256" key="8">
    <source>
        <dbReference type="SAM" id="MobiDB-lite"/>
    </source>
</evidence>
<feature type="compositionally biased region" description="Polar residues" evidence="8">
    <location>
        <begin position="1045"/>
        <end position="1071"/>
    </location>
</feature>
<feature type="compositionally biased region" description="Pro residues" evidence="8">
    <location>
        <begin position="1159"/>
        <end position="1168"/>
    </location>
</feature>
<accession>A0A1B6E4W4</accession>
<evidence type="ECO:0000256" key="3">
    <source>
        <dbReference type="ARBA" id="ARBA00022701"/>
    </source>
</evidence>
<feature type="compositionally biased region" description="Low complexity" evidence="8">
    <location>
        <begin position="1486"/>
        <end position="1495"/>
    </location>
</feature>
<feature type="compositionally biased region" description="Polar residues" evidence="8">
    <location>
        <begin position="380"/>
        <end position="392"/>
    </location>
</feature>
<feature type="region of interest" description="Disordered" evidence="8">
    <location>
        <begin position="430"/>
        <end position="560"/>
    </location>
</feature>
<evidence type="ECO:0000256" key="1">
    <source>
        <dbReference type="ARBA" id="ARBA00004245"/>
    </source>
</evidence>
<feature type="region of interest" description="Disordered" evidence="8">
    <location>
        <begin position="668"/>
        <end position="704"/>
    </location>
</feature>
<feature type="domain" description="CKK" evidence="10">
    <location>
        <begin position="1495"/>
        <end position="1629"/>
    </location>
</feature>
<comment type="similarity">
    <text evidence="6">Belongs to the CAMSAP1 family.</text>
</comment>
<evidence type="ECO:0008006" key="12">
    <source>
        <dbReference type="Google" id="ProtNLM"/>
    </source>
</evidence>
<feature type="compositionally biased region" description="Basic and acidic residues" evidence="8">
    <location>
        <begin position="451"/>
        <end position="467"/>
    </location>
</feature>
<dbReference type="Pfam" id="PF25532">
    <property type="entry name" value="CH_CAMSAP2_N"/>
    <property type="match status" value="1"/>
</dbReference>
<dbReference type="SMART" id="SM01051">
    <property type="entry name" value="CAMSAP_CKK"/>
    <property type="match status" value="1"/>
</dbReference>
<protein>
    <recommendedName>
        <fullName evidence="12">CKK domain-containing protein</fullName>
    </recommendedName>
</protein>
<feature type="compositionally biased region" description="Basic residues" evidence="8">
    <location>
        <begin position="1086"/>
        <end position="1098"/>
    </location>
</feature>
<evidence type="ECO:0000259" key="9">
    <source>
        <dbReference type="PROSITE" id="PS50021"/>
    </source>
</evidence>
<dbReference type="GO" id="GO:0007026">
    <property type="term" value="P:negative regulation of microtubule depolymerization"/>
    <property type="evidence" value="ECO:0007669"/>
    <property type="project" value="TreeGrafter"/>
</dbReference>